<protein>
    <submittedName>
        <fullName evidence="2">Uncharacterized protein LOC100908727</fullName>
    </submittedName>
</protein>
<gene>
    <name evidence="2" type="primary">LOC100908727</name>
</gene>
<dbReference type="InterPro" id="IPR012337">
    <property type="entry name" value="RNaseH-like_sf"/>
</dbReference>
<sequence length="540" mass="61184">MELMIERLQFSKTAQSRVDGGIPVNVSATRIRPEDRSKQFEDGTFRVDTGRLLCSVCNVTVDFTRKHTCLKHLNSNTHKRRKEQQVFASAKRASLENLDVSTGGTSERQVFLTGLVDAFAGANIPLHALDNRNLRSFLQANFNSETIPTASHLRRFFLPKAFEAHFIALKRCLANRGALAIVCDETTDAEDRYILNVLAVPSCEKQGDKLDALLLECVVLEKTNYKTVSEAILRVLFKYEIPTLKISAFVTDNAAYMHKAWNCSLRPVLLNCVHVTCTAHILNLICEVWVSSFQETNRLVSAIKKAFTASPARKARFKQFLREKGAPQKLPPAPVLTRWNTWFGAVLYHADHLEDYSEFFSRELGSSASSNTSEIIILCGSVDVRQQLDQLRIYAPHLMAILKKYEGTDIKAHLVIDDLTQLIEWFDASYTDTENLACTATALRKSSRKLQSYICADSAERFCQPAAFFFRACRVFDPSRAKTLRMPDSFVFENVPLFETDASIVWPPKDLLVSIQMYSDDRRSIKDDNLSMYNLLYQNA</sequence>
<feature type="non-terminal residue" evidence="2">
    <location>
        <position position="540"/>
    </location>
</feature>
<dbReference type="RefSeq" id="XP_028966724.1">
    <property type="nucleotide sequence ID" value="XM_029110891.1"/>
</dbReference>
<reference evidence="2" key="1">
    <citation type="submission" date="2025-08" db="UniProtKB">
        <authorList>
            <consortium name="RefSeq"/>
        </authorList>
    </citation>
    <scope>IDENTIFICATION</scope>
</reference>
<dbReference type="KEGG" id="goe:100908727"/>
<dbReference type="PANTHER" id="PTHR32344:SF1">
    <property type="entry name" value="U1-TYPE DOMAIN-CONTAINING PROTEIN"/>
    <property type="match status" value="1"/>
</dbReference>
<evidence type="ECO:0000313" key="1">
    <source>
        <dbReference type="Proteomes" id="UP000694867"/>
    </source>
</evidence>
<dbReference type="AlphaFoldDB" id="A0AAJ7SDP5"/>
<dbReference type="GO" id="GO:0005634">
    <property type="term" value="C:nucleus"/>
    <property type="evidence" value="ECO:0007669"/>
    <property type="project" value="InterPro"/>
</dbReference>
<dbReference type="InterPro" id="IPR033375">
    <property type="entry name" value="Cggbp1"/>
</dbReference>
<keyword evidence="1" id="KW-1185">Reference proteome</keyword>
<dbReference type="PANTHER" id="PTHR32344">
    <property type="entry name" value="U1-TYPE DOMAIN-CONTAINING PROTEIN"/>
    <property type="match status" value="1"/>
</dbReference>
<evidence type="ECO:0000313" key="2">
    <source>
        <dbReference type="RefSeq" id="XP_028966724.1"/>
    </source>
</evidence>
<accession>A0AAJ7SDP5</accession>
<dbReference type="Proteomes" id="UP000694867">
    <property type="component" value="Unplaced"/>
</dbReference>
<name>A0AAJ7SDP5_9ACAR</name>
<proteinExistence type="predicted"/>
<dbReference type="GO" id="GO:0003690">
    <property type="term" value="F:double-stranded DNA binding"/>
    <property type="evidence" value="ECO:0007669"/>
    <property type="project" value="InterPro"/>
</dbReference>
<dbReference type="GeneID" id="100908727"/>
<organism evidence="1 2">
    <name type="scientific">Galendromus occidentalis</name>
    <name type="common">western predatory mite</name>
    <dbReference type="NCBI Taxonomy" id="34638"/>
    <lineage>
        <taxon>Eukaryota</taxon>
        <taxon>Metazoa</taxon>
        <taxon>Ecdysozoa</taxon>
        <taxon>Arthropoda</taxon>
        <taxon>Chelicerata</taxon>
        <taxon>Arachnida</taxon>
        <taxon>Acari</taxon>
        <taxon>Parasitiformes</taxon>
        <taxon>Mesostigmata</taxon>
        <taxon>Gamasina</taxon>
        <taxon>Phytoseioidea</taxon>
        <taxon>Phytoseiidae</taxon>
        <taxon>Typhlodrominae</taxon>
        <taxon>Galendromus</taxon>
    </lineage>
</organism>
<dbReference type="GO" id="GO:0006357">
    <property type="term" value="P:regulation of transcription by RNA polymerase II"/>
    <property type="evidence" value="ECO:0007669"/>
    <property type="project" value="InterPro"/>
</dbReference>
<dbReference type="SUPFAM" id="SSF53098">
    <property type="entry name" value="Ribonuclease H-like"/>
    <property type="match status" value="1"/>
</dbReference>